<feature type="region of interest" description="Disordered" evidence="1">
    <location>
        <begin position="41"/>
        <end position="64"/>
    </location>
</feature>
<sequence>MSGVDGNSTEGESACGRGPAQTGPGCYRNYEHYSLSRHRRSASSCLPNLPNDLPTTPDSPNRRLLDFAQSVPGTQNDDYFNDDVPAQHVNQGNTTPSFSQIEDLVTWIT</sequence>
<proteinExistence type="predicted"/>
<protein>
    <submittedName>
        <fullName evidence="2">Uncharacterized protein</fullName>
    </submittedName>
</protein>
<dbReference type="AlphaFoldDB" id="A0A833S0N5"/>
<feature type="region of interest" description="Disordered" evidence="1">
    <location>
        <begin position="1"/>
        <end position="26"/>
    </location>
</feature>
<reference evidence="2" key="1">
    <citation type="submission" date="2019-11" db="EMBL/GenBank/DDBJ databases">
        <title>The nuclear and mitochondrial genomes of Frieseomelitta varia - a highly eusocial stingless bee (Meliponini) with a permanently sterile worker caste.</title>
        <authorList>
            <person name="Freitas F.C.P."/>
            <person name="Lourenco A.P."/>
            <person name="Nunes F.M.F."/>
            <person name="Paschoal A.R."/>
            <person name="Abreu F.C.P."/>
            <person name="Barbin F.O."/>
            <person name="Bataglia L."/>
            <person name="Cardoso-Junior C.A.M."/>
            <person name="Cervoni M.S."/>
            <person name="Silva S.R."/>
            <person name="Dalarmi F."/>
            <person name="Del Lama M.A."/>
            <person name="Depintor T.S."/>
            <person name="Ferreira K.M."/>
            <person name="Goria P.S."/>
            <person name="Jaskot M.C."/>
            <person name="Lago D.C."/>
            <person name="Luna-Lucena D."/>
            <person name="Moda L.M."/>
            <person name="Nascimento L."/>
            <person name="Pedrino M."/>
            <person name="Rabico F.O."/>
            <person name="Sanches F.C."/>
            <person name="Santos D.E."/>
            <person name="Santos C.G."/>
            <person name="Vieira J."/>
            <person name="Lopes T.F."/>
            <person name="Barchuk A.R."/>
            <person name="Hartfelder K."/>
            <person name="Simoes Z.L.P."/>
            <person name="Bitondi M.M.G."/>
            <person name="Pinheiro D.G."/>
        </authorList>
    </citation>
    <scope>NUCLEOTIDE SEQUENCE</scope>
    <source>
        <strain evidence="2">USP_RPSP 00005682</strain>
        <tissue evidence="2">Whole individual</tissue>
    </source>
</reference>
<keyword evidence="3" id="KW-1185">Reference proteome</keyword>
<accession>A0A833S0N5</accession>
<feature type="compositionally biased region" description="Low complexity" evidence="1">
    <location>
        <begin position="46"/>
        <end position="58"/>
    </location>
</feature>
<evidence type="ECO:0000313" key="3">
    <source>
        <dbReference type="Proteomes" id="UP000655588"/>
    </source>
</evidence>
<gene>
    <name evidence="2" type="ORF">E2986_13413</name>
</gene>
<comment type="caution">
    <text evidence="2">The sequence shown here is derived from an EMBL/GenBank/DDBJ whole genome shotgun (WGS) entry which is preliminary data.</text>
</comment>
<evidence type="ECO:0000313" key="2">
    <source>
        <dbReference type="EMBL" id="KAF3427575.1"/>
    </source>
</evidence>
<evidence type="ECO:0000256" key="1">
    <source>
        <dbReference type="SAM" id="MobiDB-lite"/>
    </source>
</evidence>
<feature type="compositionally biased region" description="Polar residues" evidence="1">
    <location>
        <begin position="1"/>
        <end position="11"/>
    </location>
</feature>
<organism evidence="2 3">
    <name type="scientific">Frieseomelitta varia</name>
    <dbReference type="NCBI Taxonomy" id="561572"/>
    <lineage>
        <taxon>Eukaryota</taxon>
        <taxon>Metazoa</taxon>
        <taxon>Ecdysozoa</taxon>
        <taxon>Arthropoda</taxon>
        <taxon>Hexapoda</taxon>
        <taxon>Insecta</taxon>
        <taxon>Pterygota</taxon>
        <taxon>Neoptera</taxon>
        <taxon>Endopterygota</taxon>
        <taxon>Hymenoptera</taxon>
        <taxon>Apocrita</taxon>
        <taxon>Aculeata</taxon>
        <taxon>Apoidea</taxon>
        <taxon>Anthophila</taxon>
        <taxon>Apidae</taxon>
        <taxon>Frieseomelitta</taxon>
    </lineage>
</organism>
<name>A0A833S0N5_9HYME</name>
<dbReference type="EMBL" id="WNWW01000250">
    <property type="protein sequence ID" value="KAF3427575.1"/>
    <property type="molecule type" value="Genomic_DNA"/>
</dbReference>
<dbReference type="Proteomes" id="UP000655588">
    <property type="component" value="Unassembled WGS sequence"/>
</dbReference>